<protein>
    <recommendedName>
        <fullName evidence="3">AAA domain-containing protein</fullName>
    </recommendedName>
</protein>
<dbReference type="SUPFAM" id="SSF52540">
    <property type="entry name" value="P-loop containing nucleoside triphosphate hydrolases"/>
    <property type="match status" value="1"/>
</dbReference>
<accession>A0ABP9RTQ0</accession>
<dbReference type="PANTHER" id="PTHR37807">
    <property type="entry name" value="OS07G0160300 PROTEIN"/>
    <property type="match status" value="1"/>
</dbReference>
<name>A0ABP9RTQ0_9ACTN</name>
<evidence type="ECO:0008006" key="3">
    <source>
        <dbReference type="Google" id="ProtNLM"/>
    </source>
</evidence>
<comment type="caution">
    <text evidence="1">The sequence shown here is derived from an EMBL/GenBank/DDBJ whole genome shotgun (WGS) entry which is preliminary data.</text>
</comment>
<dbReference type="PANTHER" id="PTHR37807:SF3">
    <property type="entry name" value="OS07G0160300 PROTEIN"/>
    <property type="match status" value="1"/>
</dbReference>
<dbReference type="InterPro" id="IPR027417">
    <property type="entry name" value="P-loop_NTPase"/>
</dbReference>
<gene>
    <name evidence="1" type="ORF">GCM10023322_31420</name>
</gene>
<dbReference type="Gene3D" id="3.40.50.300">
    <property type="entry name" value="P-loop containing nucleotide triphosphate hydrolases"/>
    <property type="match status" value="1"/>
</dbReference>
<dbReference type="Proteomes" id="UP001501570">
    <property type="component" value="Unassembled WGS sequence"/>
</dbReference>
<evidence type="ECO:0000313" key="2">
    <source>
        <dbReference type="Proteomes" id="UP001501570"/>
    </source>
</evidence>
<proteinExistence type="predicted"/>
<dbReference type="EMBL" id="BAABJQ010000008">
    <property type="protein sequence ID" value="GAA5186049.1"/>
    <property type="molecule type" value="Genomic_DNA"/>
</dbReference>
<reference evidence="2" key="1">
    <citation type="journal article" date="2019" name="Int. J. Syst. Evol. Microbiol.">
        <title>The Global Catalogue of Microorganisms (GCM) 10K type strain sequencing project: providing services to taxonomists for standard genome sequencing and annotation.</title>
        <authorList>
            <consortium name="The Broad Institute Genomics Platform"/>
            <consortium name="The Broad Institute Genome Sequencing Center for Infectious Disease"/>
            <person name="Wu L."/>
            <person name="Ma J."/>
        </authorList>
    </citation>
    <scope>NUCLEOTIDE SEQUENCE [LARGE SCALE GENOMIC DNA]</scope>
    <source>
        <strain evidence="2">JCM 18304</strain>
    </source>
</reference>
<dbReference type="RefSeq" id="WP_345630262.1">
    <property type="nucleotide sequence ID" value="NZ_BAABJQ010000008.1"/>
</dbReference>
<keyword evidence="2" id="KW-1185">Reference proteome</keyword>
<evidence type="ECO:0000313" key="1">
    <source>
        <dbReference type="EMBL" id="GAA5186049.1"/>
    </source>
</evidence>
<organism evidence="1 2">
    <name type="scientific">Rugosimonospora acidiphila</name>
    <dbReference type="NCBI Taxonomy" id="556531"/>
    <lineage>
        <taxon>Bacteria</taxon>
        <taxon>Bacillati</taxon>
        <taxon>Actinomycetota</taxon>
        <taxon>Actinomycetes</taxon>
        <taxon>Micromonosporales</taxon>
        <taxon>Micromonosporaceae</taxon>
        <taxon>Rugosimonospora</taxon>
    </lineage>
</organism>
<sequence>MQEPKPNSVVVFTGLPGTGKSTLAEQVARAIQAPAFAGDWLMGALKPYGALDRLDRPTYLAMYYNLLHTLITRQLTLDQSAVLDCLINDDVAARWHDDVARYGARLIIVECVCTDIDLHRSRVVGRKRNIPGWHEIGWDHVERMRTEYPPLTTSHITIDAINSLDDNSRYVLDQINS</sequence>
<dbReference type="Pfam" id="PF13671">
    <property type="entry name" value="AAA_33"/>
    <property type="match status" value="1"/>
</dbReference>